<organism evidence="1 2">
    <name type="scientific">Spirosoma fluviale</name>
    <dbReference type="NCBI Taxonomy" id="1597977"/>
    <lineage>
        <taxon>Bacteria</taxon>
        <taxon>Pseudomonadati</taxon>
        <taxon>Bacteroidota</taxon>
        <taxon>Cytophagia</taxon>
        <taxon>Cytophagales</taxon>
        <taxon>Cytophagaceae</taxon>
        <taxon>Spirosoma</taxon>
    </lineage>
</organism>
<dbReference type="CDD" id="cd08589">
    <property type="entry name" value="PI-PLCc_SaPLC1_like"/>
    <property type="match status" value="1"/>
</dbReference>
<dbReference type="GO" id="GO:0006629">
    <property type="term" value="P:lipid metabolic process"/>
    <property type="evidence" value="ECO:0007669"/>
    <property type="project" value="InterPro"/>
</dbReference>
<dbReference type="EMBL" id="OCNH01000008">
    <property type="protein sequence ID" value="SOD98381.1"/>
    <property type="molecule type" value="Genomic_DNA"/>
</dbReference>
<accession>A0A286GS36</accession>
<protein>
    <submittedName>
        <fullName evidence="1">Phosphoinositide phospholipase C, Ca2+-dependent</fullName>
    </submittedName>
</protein>
<reference evidence="2" key="1">
    <citation type="submission" date="2017-09" db="EMBL/GenBank/DDBJ databases">
        <authorList>
            <person name="Varghese N."/>
            <person name="Submissions S."/>
        </authorList>
    </citation>
    <scope>NUCLEOTIDE SEQUENCE [LARGE SCALE GENOMIC DNA]</scope>
    <source>
        <strain evidence="2">DSM 29961</strain>
    </source>
</reference>
<dbReference type="InterPro" id="IPR017946">
    <property type="entry name" value="PLC-like_Pdiesterase_TIM-brl"/>
</dbReference>
<dbReference type="SUPFAM" id="SSF51695">
    <property type="entry name" value="PLC-like phosphodiesterases"/>
    <property type="match status" value="1"/>
</dbReference>
<name>A0A286GS36_9BACT</name>
<proteinExistence type="predicted"/>
<dbReference type="GO" id="GO:0008081">
    <property type="term" value="F:phosphoric diester hydrolase activity"/>
    <property type="evidence" value="ECO:0007669"/>
    <property type="project" value="InterPro"/>
</dbReference>
<dbReference type="InterPro" id="IPR032075">
    <property type="entry name" value="PI-PLC-C1"/>
</dbReference>
<keyword evidence="2" id="KW-1185">Reference proteome</keyword>
<dbReference type="OrthoDB" id="195526at2"/>
<dbReference type="RefSeq" id="WP_097131225.1">
    <property type="nucleotide sequence ID" value="NZ_OCNH01000008.1"/>
</dbReference>
<dbReference type="AlphaFoldDB" id="A0A286GS36"/>
<dbReference type="Gene3D" id="3.20.20.190">
    <property type="entry name" value="Phosphatidylinositol (PI) phosphodiesterase"/>
    <property type="match status" value="1"/>
</dbReference>
<dbReference type="Pfam" id="PF16670">
    <property type="entry name" value="PI-PLC-C1"/>
    <property type="match status" value="1"/>
</dbReference>
<gene>
    <name evidence="1" type="ORF">SAMN06269250_6056</name>
</gene>
<sequence>MKISLLLVCILALAALTPPRLDSLKLNQIQCIGSHNSYKQAIEPALFALLTKSDSVRFKAIEYSHTSLTNQLNLGLQNLEIDIYADAKGGKYAHPMGLQLAKNQQTYDATGVMNEPGFKVFHIQDIDFRSNAPTFKGCLAELKGWSDAHPDHYPVFITMNAKDDTIRKEGFTLPEPFTASVLNQLDSVILAGLGRSKLIMPDDVRGNKPTLEAAVLAGNWPTLQASKGKFLFVLDETGAKRSAYIAGHPSLKNRVLFTNSEPSTPEAAFLILNNSIEQQGQIKAMVKKGYLVRTRADSDTWQARTNDKRNFEAACQSGAQIITTDYYAKSQFFPSDYIISFANGTYLRQNPLTH</sequence>
<dbReference type="Proteomes" id="UP000219452">
    <property type="component" value="Unassembled WGS sequence"/>
</dbReference>
<evidence type="ECO:0000313" key="2">
    <source>
        <dbReference type="Proteomes" id="UP000219452"/>
    </source>
</evidence>
<evidence type="ECO:0000313" key="1">
    <source>
        <dbReference type="EMBL" id="SOD98381.1"/>
    </source>
</evidence>